<dbReference type="STRING" id="441119.SAMN04488047_101441"/>
<reference evidence="3 4" key="1">
    <citation type="submission" date="2016-10" db="EMBL/GenBank/DDBJ databases">
        <authorList>
            <person name="de Groot N.N."/>
        </authorList>
    </citation>
    <scope>NUCLEOTIDE SEQUENCE [LARGE SCALE GENOMIC DNA]</scope>
    <source>
        <strain evidence="3 4">DSM 19547</strain>
    </source>
</reference>
<dbReference type="GO" id="GO:0005737">
    <property type="term" value="C:cytoplasm"/>
    <property type="evidence" value="ECO:0007669"/>
    <property type="project" value="TreeGrafter"/>
</dbReference>
<dbReference type="PANTHER" id="PTHR13847:SF289">
    <property type="entry name" value="GLYCINE OXIDASE"/>
    <property type="match status" value="1"/>
</dbReference>
<dbReference type="SUPFAM" id="SSF51905">
    <property type="entry name" value="FAD/NAD(P)-binding domain"/>
    <property type="match status" value="1"/>
</dbReference>
<dbReference type="Gene3D" id="3.50.50.60">
    <property type="entry name" value="FAD/NAD(P)-binding domain"/>
    <property type="match status" value="1"/>
</dbReference>
<proteinExistence type="predicted"/>
<feature type="domain" description="FAD dependent oxidoreductase" evidence="2">
    <location>
        <begin position="6"/>
        <end position="345"/>
    </location>
</feature>
<dbReference type="RefSeq" id="WP_093417044.1">
    <property type="nucleotide sequence ID" value="NZ_FOXA01000001.1"/>
</dbReference>
<dbReference type="PANTHER" id="PTHR13847">
    <property type="entry name" value="SARCOSINE DEHYDROGENASE-RELATED"/>
    <property type="match status" value="1"/>
</dbReference>
<evidence type="ECO:0000313" key="3">
    <source>
        <dbReference type="EMBL" id="SFO91744.1"/>
    </source>
</evidence>
<evidence type="ECO:0000313" key="4">
    <source>
        <dbReference type="Proteomes" id="UP000199356"/>
    </source>
</evidence>
<evidence type="ECO:0000256" key="1">
    <source>
        <dbReference type="ARBA" id="ARBA00023002"/>
    </source>
</evidence>
<dbReference type="AlphaFoldDB" id="A0A1I5L350"/>
<dbReference type="InterPro" id="IPR036188">
    <property type="entry name" value="FAD/NAD-bd_sf"/>
</dbReference>
<evidence type="ECO:0000259" key="2">
    <source>
        <dbReference type="Pfam" id="PF01266"/>
    </source>
</evidence>
<sequence>MTLRATIVGAGVAGLCVAAELSARNVEVTVLDRAEHPGPHGCSWWAGGMLAPFCEGETAEEPVVRLGQEAAGWWERQGVEGTRNGSLVVALGRDRRELDRFARRTEGHRTLGRDELAELEPQLEGRFDRALHFPDEAHLSPRDALGHLREALEARGVRFVSPENRPQGSACPVEGREAPILGDGSGAARAVGPDGGAERPGHWTFDCRGLAARDVLPDLRGVKGEMAVLRAPDVELHRPVRLLHPRYPLYIVPRGDGVFMLGATQIESGERGRATVRSVLELLSAAYALHPAFGEAELLEVGVDARPAFPDNLPRLRRRGDTIHVNGLFRHGFLLAPALARMAAEYVCDGKTPEVMDENHG</sequence>
<keyword evidence="4" id="KW-1185">Reference proteome</keyword>
<dbReference type="InterPro" id="IPR006076">
    <property type="entry name" value="FAD-dep_OxRdtase"/>
</dbReference>
<gene>
    <name evidence="3" type="ORF">SAMN04488047_101441</name>
</gene>
<accession>A0A1I5L350</accession>
<dbReference type="GO" id="GO:0016491">
    <property type="term" value="F:oxidoreductase activity"/>
    <property type="evidence" value="ECO:0007669"/>
    <property type="project" value="UniProtKB-KW"/>
</dbReference>
<keyword evidence="1" id="KW-0560">Oxidoreductase</keyword>
<organism evidence="3 4">
    <name type="scientific">Tranquillimonas alkanivorans</name>
    <dbReference type="NCBI Taxonomy" id="441119"/>
    <lineage>
        <taxon>Bacteria</taxon>
        <taxon>Pseudomonadati</taxon>
        <taxon>Pseudomonadota</taxon>
        <taxon>Alphaproteobacteria</taxon>
        <taxon>Rhodobacterales</taxon>
        <taxon>Roseobacteraceae</taxon>
        <taxon>Tranquillimonas</taxon>
    </lineage>
</organism>
<dbReference type="EMBL" id="FOXA01000001">
    <property type="protein sequence ID" value="SFO91744.1"/>
    <property type="molecule type" value="Genomic_DNA"/>
</dbReference>
<dbReference type="Pfam" id="PF01266">
    <property type="entry name" value="DAO"/>
    <property type="match status" value="1"/>
</dbReference>
<name>A0A1I5L350_9RHOB</name>
<dbReference type="Gene3D" id="3.30.9.10">
    <property type="entry name" value="D-Amino Acid Oxidase, subunit A, domain 2"/>
    <property type="match status" value="1"/>
</dbReference>
<dbReference type="OrthoDB" id="9790035at2"/>
<dbReference type="SUPFAM" id="SSF54373">
    <property type="entry name" value="FAD-linked reductases, C-terminal domain"/>
    <property type="match status" value="1"/>
</dbReference>
<dbReference type="Proteomes" id="UP000199356">
    <property type="component" value="Unassembled WGS sequence"/>
</dbReference>
<protein>
    <submittedName>
        <fullName evidence="3">Glycine oxidase</fullName>
    </submittedName>
</protein>